<dbReference type="NCBIfam" id="TIGR04183">
    <property type="entry name" value="Por_Secre_tail"/>
    <property type="match status" value="1"/>
</dbReference>
<evidence type="ECO:0000313" key="7">
    <source>
        <dbReference type="Proteomes" id="UP000308528"/>
    </source>
</evidence>
<dbReference type="Pfam" id="PF22848">
    <property type="entry name" value="ASD1_dom"/>
    <property type="match status" value="1"/>
</dbReference>
<proteinExistence type="predicted"/>
<dbReference type="Gene3D" id="2.60.40.1180">
    <property type="entry name" value="Golgi alpha-mannosidase II"/>
    <property type="match status" value="1"/>
</dbReference>
<dbReference type="EMBL" id="SRSF01000003">
    <property type="protein sequence ID" value="THH39972.1"/>
    <property type="molecule type" value="Genomic_DNA"/>
</dbReference>
<dbReference type="SUPFAM" id="SSF49785">
    <property type="entry name" value="Galactose-binding domain-like"/>
    <property type="match status" value="1"/>
</dbReference>
<dbReference type="PANTHER" id="PTHR43576">
    <property type="entry name" value="ALPHA-L-ARABINOFURANOSIDASE C-RELATED"/>
    <property type="match status" value="1"/>
</dbReference>
<organism evidence="6 7">
    <name type="scientific">Neolewinella litorea</name>
    <dbReference type="NCBI Taxonomy" id="2562452"/>
    <lineage>
        <taxon>Bacteria</taxon>
        <taxon>Pseudomonadati</taxon>
        <taxon>Bacteroidota</taxon>
        <taxon>Saprospiria</taxon>
        <taxon>Saprospirales</taxon>
        <taxon>Lewinellaceae</taxon>
        <taxon>Neolewinella</taxon>
    </lineage>
</organism>
<dbReference type="Pfam" id="PF17829">
    <property type="entry name" value="GH115_C"/>
    <property type="match status" value="1"/>
</dbReference>
<dbReference type="AlphaFoldDB" id="A0A4S4NJL2"/>
<dbReference type="Gene3D" id="3.20.20.80">
    <property type="entry name" value="Glycosidases"/>
    <property type="match status" value="1"/>
</dbReference>
<gene>
    <name evidence="6" type="ORF">E4021_10225</name>
</gene>
<feature type="region of interest" description="Disordered" evidence="1">
    <location>
        <begin position="514"/>
        <end position="534"/>
    </location>
</feature>
<name>A0A4S4NJL2_9BACT</name>
<dbReference type="InterPro" id="IPR017853">
    <property type="entry name" value="GH"/>
</dbReference>
<dbReference type="RefSeq" id="WP_136459031.1">
    <property type="nucleotide sequence ID" value="NZ_SRSF01000003.1"/>
</dbReference>
<sequence>MNYNLFWSTLLLTVLSLQLNGQAAVTVRTDAVLNDVTDLPLGLNLNTLTDAQGNRPADAEPLAAAINRTGVRYLRFPGGEKSDIYAWAAPPYNDPSTSYLLRQSERDWPSNDPDFWDLSAGKWANNNYNFDQFMADCRATGAEPVVVVAFDGMYLPANNGGTSLTREQALEMAVAWVRYANVTKGYNVKYWELGNETWNGTTYAGRHPGFSTYGRDAAEFARAMKAVDPSILIGINGATFSDFDLALKECAAEVDFLDVHTYPAYGFTSYDQYISNQLNPNSIVNVAQQAIDAVPDAAVRDKLFIVMTETSATGYQLSSEWDAGNNLGQALANFDILMQMIQDSRVRFTQFWNSRWIRPDTGNSHPYDLFTATNELNASGKMIALMTEELLDDMVATTSDGVVRTFATANRSRDQLTVFLLNKDKVATTTDLRVEGFASASSAERTIFTGDHPASSIVELTDAPDAAVQGDQLTLTLPPTSLTVLRFNAGTPTSSNTASSDFWLEAECGTVGSRWSTKTSPDASEGKYVVGPNERSMSEAPADLDANRVRFSISNATAGNYKLFARINAPSNLEDSYYVRVNGGSWYKWYSRILHGRGYRWNQLPIGLSLRAGENTIDFAFREPNTQLDKLYLTLEGALPGGLGADAENCGTTESTGSSNPGTSNGAAEAECADDSGDWNRQSSSAAAGGSYMVFTGDRNMEVPTTTNTSQELRYNLATSEAGAYHLFMRVDAPDPSRNSVWVKVDDQPWMKFWRETNGDQLLTNGFEWRRVNHDGVARTLQLDAGAHTIRVANREPGTGVDKLVLTRTNTAPDGFGPDDADCAAASAQSTMAAASTQETLTMAPLTEATVSLYPNPAVNHLTLELTSGYSGAVDLTVFDLNGRRVRHRVLQKDGEFLTAKLALRSLPAGMYRLRVVEGTHSTTASFIRR</sequence>
<dbReference type="InterPro" id="IPR013780">
    <property type="entry name" value="Glyco_hydro_b"/>
</dbReference>
<keyword evidence="2" id="KW-0732">Signal</keyword>
<accession>A0A4S4NJL2</accession>
<feature type="domain" description="Secretion system C-terminal sorting" evidence="4">
    <location>
        <begin position="853"/>
        <end position="926"/>
    </location>
</feature>
<dbReference type="InterPro" id="IPR055235">
    <property type="entry name" value="ASD1_cat"/>
</dbReference>
<feature type="chain" id="PRO_5020316990" evidence="2">
    <location>
        <begin position="24"/>
        <end position="930"/>
    </location>
</feature>
<evidence type="ECO:0000256" key="1">
    <source>
        <dbReference type="SAM" id="MobiDB-lite"/>
    </source>
</evidence>
<feature type="signal peptide" evidence="2">
    <location>
        <begin position="1"/>
        <end position="23"/>
    </location>
</feature>
<reference evidence="6 7" key="1">
    <citation type="submission" date="2019-04" db="EMBL/GenBank/DDBJ databases">
        <title>Lewinella litorea sp. nov., isolated from a marine sand.</title>
        <authorList>
            <person name="Yoon J.-H."/>
        </authorList>
    </citation>
    <scope>NUCLEOTIDE SEQUENCE [LARGE SCALE GENOMIC DNA]</scope>
    <source>
        <strain evidence="6 7">HSMS-39</strain>
    </source>
</reference>
<dbReference type="PANTHER" id="PTHR43576:SF3">
    <property type="entry name" value="ALPHA-L-ARABINOFURANOSIDASE C"/>
    <property type="match status" value="1"/>
</dbReference>
<feature type="domain" description="Alpha-L-arabinofuranosidase 1 catalytic" evidence="5">
    <location>
        <begin position="72"/>
        <end position="265"/>
    </location>
</feature>
<evidence type="ECO:0000259" key="4">
    <source>
        <dbReference type="Pfam" id="PF18962"/>
    </source>
</evidence>
<keyword evidence="7" id="KW-1185">Reference proteome</keyword>
<evidence type="ECO:0000313" key="6">
    <source>
        <dbReference type="EMBL" id="THH39972.1"/>
    </source>
</evidence>
<comment type="caution">
    <text evidence="6">The sequence shown here is derived from an EMBL/GenBank/DDBJ whole genome shotgun (WGS) entry which is preliminary data.</text>
</comment>
<feature type="domain" description="Gylcosyl hydrolase 115 C-terminal" evidence="3">
    <location>
        <begin position="701"/>
        <end position="818"/>
    </location>
</feature>
<dbReference type="InterPro" id="IPR026444">
    <property type="entry name" value="Secre_tail"/>
</dbReference>
<dbReference type="Proteomes" id="UP000308528">
    <property type="component" value="Unassembled WGS sequence"/>
</dbReference>
<feature type="compositionally biased region" description="Low complexity" evidence="1">
    <location>
        <begin position="651"/>
        <end position="666"/>
    </location>
</feature>
<evidence type="ECO:0000259" key="3">
    <source>
        <dbReference type="Pfam" id="PF17829"/>
    </source>
</evidence>
<dbReference type="InterPro" id="IPR041437">
    <property type="entry name" value="GH115_C"/>
</dbReference>
<dbReference type="SUPFAM" id="SSF51445">
    <property type="entry name" value="(Trans)glycosidases"/>
    <property type="match status" value="1"/>
</dbReference>
<evidence type="ECO:0000259" key="5">
    <source>
        <dbReference type="Pfam" id="PF22848"/>
    </source>
</evidence>
<feature type="region of interest" description="Disordered" evidence="1">
    <location>
        <begin position="646"/>
        <end position="685"/>
    </location>
</feature>
<dbReference type="GO" id="GO:0000272">
    <property type="term" value="P:polysaccharide catabolic process"/>
    <property type="evidence" value="ECO:0007669"/>
    <property type="project" value="TreeGrafter"/>
</dbReference>
<evidence type="ECO:0000256" key="2">
    <source>
        <dbReference type="SAM" id="SignalP"/>
    </source>
</evidence>
<dbReference type="InterPro" id="IPR008979">
    <property type="entry name" value="Galactose-bd-like_sf"/>
</dbReference>
<dbReference type="Pfam" id="PF18962">
    <property type="entry name" value="Por_Secre_tail"/>
    <property type="match status" value="1"/>
</dbReference>
<dbReference type="OrthoDB" id="9758333at2"/>
<protein>
    <submittedName>
        <fullName evidence="6">T9SS type A sorting domain-containing protein</fullName>
    </submittedName>
</protein>
<dbReference type="Gene3D" id="2.60.120.260">
    <property type="entry name" value="Galactose-binding domain-like"/>
    <property type="match status" value="2"/>
</dbReference>
<dbReference type="SUPFAM" id="SSF51011">
    <property type="entry name" value="Glycosyl hydrolase domain"/>
    <property type="match status" value="1"/>
</dbReference>